<dbReference type="SUPFAM" id="SSF52172">
    <property type="entry name" value="CheY-like"/>
    <property type="match status" value="1"/>
</dbReference>
<dbReference type="PANTHER" id="PTHR44591">
    <property type="entry name" value="STRESS RESPONSE REGULATOR PROTEIN 1"/>
    <property type="match status" value="1"/>
</dbReference>
<evidence type="ECO:0000256" key="2">
    <source>
        <dbReference type="PROSITE-ProRule" id="PRU00169"/>
    </source>
</evidence>
<dbReference type="PROSITE" id="PS50110">
    <property type="entry name" value="RESPONSE_REGULATORY"/>
    <property type="match status" value="1"/>
</dbReference>
<evidence type="ECO:0000259" key="3">
    <source>
        <dbReference type="PROSITE" id="PS50110"/>
    </source>
</evidence>
<dbReference type="InterPro" id="IPR001789">
    <property type="entry name" value="Sig_transdc_resp-reg_receiver"/>
</dbReference>
<dbReference type="GO" id="GO:0000160">
    <property type="term" value="P:phosphorelay signal transduction system"/>
    <property type="evidence" value="ECO:0007669"/>
    <property type="project" value="InterPro"/>
</dbReference>
<accession>A0A2U3JW34</accession>
<dbReference type="EMBL" id="OMOD01000002">
    <property type="protein sequence ID" value="SPF31633.1"/>
    <property type="molecule type" value="Genomic_DNA"/>
</dbReference>
<dbReference type="InterPro" id="IPR011006">
    <property type="entry name" value="CheY-like_superfamily"/>
</dbReference>
<reference evidence="5" key="1">
    <citation type="submission" date="2018-02" db="EMBL/GenBank/DDBJ databases">
        <authorList>
            <person name="Hausmann B."/>
        </authorList>
    </citation>
    <scope>NUCLEOTIDE SEQUENCE [LARGE SCALE GENOMIC DNA]</scope>
    <source>
        <strain evidence="5">Peat soil MAG SbA1</strain>
    </source>
</reference>
<proteinExistence type="predicted"/>
<evidence type="ECO:0000313" key="5">
    <source>
        <dbReference type="Proteomes" id="UP000238701"/>
    </source>
</evidence>
<evidence type="ECO:0000256" key="1">
    <source>
        <dbReference type="ARBA" id="ARBA00022553"/>
    </source>
</evidence>
<organism evidence="4 5">
    <name type="scientific">Candidatus Sulfotelmatobacter kueseliae</name>
    <dbReference type="NCBI Taxonomy" id="2042962"/>
    <lineage>
        <taxon>Bacteria</taxon>
        <taxon>Pseudomonadati</taxon>
        <taxon>Acidobacteriota</taxon>
        <taxon>Terriglobia</taxon>
        <taxon>Terriglobales</taxon>
        <taxon>Candidatus Korobacteraceae</taxon>
        <taxon>Candidatus Sulfotelmatobacter</taxon>
    </lineage>
</organism>
<feature type="modified residue" description="4-aspartylphosphate" evidence="2">
    <location>
        <position position="51"/>
    </location>
</feature>
<protein>
    <recommendedName>
        <fullName evidence="3">Response regulatory domain-containing protein</fullName>
    </recommendedName>
</protein>
<dbReference type="PANTHER" id="PTHR44591:SF3">
    <property type="entry name" value="RESPONSE REGULATORY DOMAIN-CONTAINING PROTEIN"/>
    <property type="match status" value="1"/>
</dbReference>
<keyword evidence="1 2" id="KW-0597">Phosphoprotein</keyword>
<dbReference type="Pfam" id="PF00072">
    <property type="entry name" value="Response_reg"/>
    <property type="match status" value="1"/>
</dbReference>
<evidence type="ECO:0000313" key="4">
    <source>
        <dbReference type="EMBL" id="SPF31633.1"/>
    </source>
</evidence>
<dbReference type="InterPro" id="IPR050595">
    <property type="entry name" value="Bact_response_regulator"/>
</dbReference>
<name>A0A2U3JW34_9BACT</name>
<feature type="domain" description="Response regulatory" evidence="3">
    <location>
        <begin position="2"/>
        <end position="117"/>
    </location>
</feature>
<gene>
    <name evidence="4" type="ORF">SBA1_100088</name>
</gene>
<dbReference type="AlphaFoldDB" id="A0A2U3JW34"/>
<dbReference type="OrthoDB" id="9779069at2"/>
<sequence>MRILLVEDSLAIRRANESALLKAGYEVTCAEDGETALQVAQQQKPDLILLDMILPKMSGPDVLRHLKNEPGTAAIPVVVLSSLTEKNRQKLMDEGAEEYLEKNTLMPLPGMNLLPKMLENIICRINRRRGIAFTDVPIPK</sequence>
<dbReference type="Proteomes" id="UP000238701">
    <property type="component" value="Unassembled WGS sequence"/>
</dbReference>
<dbReference type="Gene3D" id="3.40.50.2300">
    <property type="match status" value="1"/>
</dbReference>
<dbReference type="SMART" id="SM00448">
    <property type="entry name" value="REC"/>
    <property type="match status" value="1"/>
</dbReference>